<evidence type="ECO:0000256" key="1">
    <source>
        <dbReference type="SAM" id="SignalP"/>
    </source>
</evidence>
<sequence length="97" mass="10552">MKLTKALLIVPLVAGTLIATCFAATPDNQDDVSYSVGYTMGQTLKNQMGQNNISIDNQEMVDGLKDGINGKKSKLTPDQMQNAMIEFQKQAMAAQKK</sequence>
<dbReference type="InterPro" id="IPR036944">
    <property type="entry name" value="PPIase_FKBP_N_sf"/>
</dbReference>
<dbReference type="EMBL" id="CP012505">
    <property type="protein sequence ID" value="ALB01572.1"/>
    <property type="molecule type" value="Genomic_DNA"/>
</dbReference>
<protein>
    <submittedName>
        <fullName evidence="3">Phage infection protein</fullName>
    </submittedName>
</protein>
<dbReference type="SUPFAM" id="SSF54534">
    <property type="entry name" value="FKBP-like"/>
    <property type="match status" value="1"/>
</dbReference>
<evidence type="ECO:0000313" key="4">
    <source>
        <dbReference type="Proteomes" id="UP000242800"/>
    </source>
</evidence>
<feature type="domain" description="Peptidyl-prolyl cis-trans isomerase FKBP-type N-terminal" evidence="2">
    <location>
        <begin position="29"/>
        <end position="96"/>
    </location>
</feature>
<feature type="signal peptide" evidence="1">
    <location>
        <begin position="1"/>
        <end position="23"/>
    </location>
</feature>
<dbReference type="GO" id="GO:0006457">
    <property type="term" value="P:protein folding"/>
    <property type="evidence" value="ECO:0007669"/>
    <property type="project" value="InterPro"/>
</dbReference>
<organism evidence="3 4">
    <name type="scientific">Francisella persica ATCC VR-331</name>
    <dbReference type="NCBI Taxonomy" id="1086726"/>
    <lineage>
        <taxon>Bacteria</taxon>
        <taxon>Pseudomonadati</taxon>
        <taxon>Pseudomonadota</taxon>
        <taxon>Gammaproteobacteria</taxon>
        <taxon>Thiotrichales</taxon>
        <taxon>Francisellaceae</taxon>
        <taxon>Francisella</taxon>
    </lineage>
</organism>
<keyword evidence="1" id="KW-0732">Signal</keyword>
<evidence type="ECO:0000259" key="2">
    <source>
        <dbReference type="Pfam" id="PF01346"/>
    </source>
</evidence>
<dbReference type="RefSeq" id="WP_064460987.1">
    <property type="nucleotide sequence ID" value="NZ_CP012505.1"/>
</dbReference>
<dbReference type="AlphaFoldDB" id="A0AAC8VDK7"/>
<reference evidence="3 4" key="1">
    <citation type="journal article" date="2016" name="Int. J. Syst. Evol. Microbiol.">
        <title>Reclassification of Wolbachia persica as Francisella persica comb. nov. and emended description of the family Francisellaceae.</title>
        <authorList>
            <person name="Larson M.A."/>
            <person name="Nalbantoglu U."/>
            <person name="Sayood K."/>
            <person name="Zentz E.B."/>
            <person name="Cer R.Z."/>
            <person name="Iwen P.C."/>
            <person name="Francesconi S.C."/>
            <person name="Bishop-Lilly K.A."/>
            <person name="Mokashi V.P."/>
            <person name="Sjostedt A."/>
            <person name="Hinrichs S.H."/>
        </authorList>
    </citation>
    <scope>NUCLEOTIDE SEQUENCE [LARGE SCALE GENOMIC DNA]</scope>
    <source>
        <strain evidence="3 4">FSC845</strain>
    </source>
</reference>
<name>A0AAC8VDK7_9GAMM</name>
<evidence type="ECO:0000313" key="3">
    <source>
        <dbReference type="EMBL" id="ALB01572.1"/>
    </source>
</evidence>
<accession>A0AAC8VDK7</accession>
<feature type="chain" id="PRO_5042002582" evidence="1">
    <location>
        <begin position="24"/>
        <end position="97"/>
    </location>
</feature>
<dbReference type="Pfam" id="PF01346">
    <property type="entry name" value="FKBP_N"/>
    <property type="match status" value="1"/>
</dbReference>
<dbReference type="KEGG" id="fper:ACH24_02220"/>
<dbReference type="Gene3D" id="1.10.287.460">
    <property type="entry name" value="Peptidyl-prolyl cis-trans isomerase, FKBP-type, N-terminal domain"/>
    <property type="match status" value="1"/>
</dbReference>
<keyword evidence="4" id="KW-1185">Reference proteome</keyword>
<proteinExistence type="predicted"/>
<dbReference type="Proteomes" id="UP000242800">
    <property type="component" value="Chromosome"/>
</dbReference>
<gene>
    <name evidence="3" type="ORF">ACH24_02220</name>
</gene>
<dbReference type="InterPro" id="IPR000774">
    <property type="entry name" value="PPIase_FKBP_N"/>
</dbReference>